<evidence type="ECO:0008006" key="3">
    <source>
        <dbReference type="Google" id="ProtNLM"/>
    </source>
</evidence>
<evidence type="ECO:0000313" key="2">
    <source>
        <dbReference type="Proteomes" id="UP000235739"/>
    </source>
</evidence>
<dbReference type="Proteomes" id="UP000235739">
    <property type="component" value="Unassembled WGS sequence"/>
</dbReference>
<comment type="caution">
    <text evidence="1">The sequence shown here is derived from an EMBL/GenBank/DDBJ whole genome shotgun (WGS) entry which is preliminary data.</text>
</comment>
<name>A0A2N7S4U6_9MICC</name>
<accession>A0A2N7S4U6</accession>
<gene>
    <name evidence="1" type="ORF">CIK84_06260</name>
</gene>
<dbReference type="InterPro" id="IPR029058">
    <property type="entry name" value="AB_hydrolase_fold"/>
</dbReference>
<dbReference type="EMBL" id="PNQX01000001">
    <property type="protein sequence ID" value="PMQ21169.1"/>
    <property type="molecule type" value="Genomic_DNA"/>
</dbReference>
<evidence type="ECO:0000313" key="1">
    <source>
        <dbReference type="EMBL" id="PMQ21169.1"/>
    </source>
</evidence>
<protein>
    <recommendedName>
        <fullName evidence="3">Alpha/beta hydrolase</fullName>
    </recommendedName>
</protein>
<proteinExistence type="predicted"/>
<dbReference type="AlphaFoldDB" id="A0A2N7S4U6"/>
<reference evidence="1 2" key="1">
    <citation type="journal article" date="2017" name="Elife">
        <title>Extensive horizontal gene transfer in cheese-associated bacteria.</title>
        <authorList>
            <person name="Bonham K.S."/>
            <person name="Wolfe B.E."/>
            <person name="Dutton R.J."/>
        </authorList>
    </citation>
    <scope>NUCLEOTIDE SEQUENCE [LARGE SCALE GENOMIC DNA]</scope>
    <source>
        <strain evidence="1 2">JB182</strain>
    </source>
</reference>
<dbReference type="SUPFAM" id="SSF53474">
    <property type="entry name" value="alpha/beta-Hydrolases"/>
    <property type="match status" value="1"/>
</dbReference>
<sequence>MHTSFREFASSRIDSALHTISFGERVTDVLVEKQGESEVGIFSFSPAITSPGVTRPYFVGAGILSDLPAHRVYLSDPSLELNDELALAWFAGNREQTTMSNDIQQIIESIISDLGIRHPVFIGTSGGGFAALKHSSLTPGSLAMVVNPQTDLLRYHKQHVARYAKYAWGMTYEKAVDVLGKRIGTQVIEKYSEPLDNTVLWLQNIQDDHHVDVHMKPLLTEVHKMNRVLVRLGRDWGEGHQPAPKETQVSLLESIVNCNGNWSQVWKDDPNFEDPSSVLSRF</sequence>
<organism evidence="1 2">
    <name type="scientific">Glutamicibacter arilaitensis</name>
    <dbReference type="NCBI Taxonomy" id="256701"/>
    <lineage>
        <taxon>Bacteria</taxon>
        <taxon>Bacillati</taxon>
        <taxon>Actinomycetota</taxon>
        <taxon>Actinomycetes</taxon>
        <taxon>Micrococcales</taxon>
        <taxon>Micrococcaceae</taxon>
        <taxon>Glutamicibacter</taxon>
    </lineage>
</organism>